<dbReference type="GO" id="GO:0033300">
    <property type="term" value="F:dehydroascorbic acid transmembrane transporter activity"/>
    <property type="evidence" value="ECO:0007669"/>
    <property type="project" value="Ensembl"/>
</dbReference>
<evidence type="ECO:0000256" key="3">
    <source>
        <dbReference type="ARBA" id="ARBA00001787"/>
    </source>
</evidence>
<dbReference type="PROSITE" id="PS00216">
    <property type="entry name" value="SUGAR_TRANSPORT_1"/>
    <property type="match status" value="2"/>
</dbReference>
<evidence type="ECO:0000313" key="19">
    <source>
        <dbReference type="Ensembl" id="ENSSSCP00000064618.1"/>
    </source>
</evidence>
<dbReference type="PaxDb" id="9823-ENSSSCP00000006010"/>
<evidence type="ECO:0000256" key="6">
    <source>
        <dbReference type="ARBA" id="ARBA00022475"/>
    </source>
</evidence>
<dbReference type="AlphaFoldDB" id="A0A480HHY7"/>
<dbReference type="InterPro" id="IPR005829">
    <property type="entry name" value="Sugar_transporter_CS"/>
</dbReference>
<dbReference type="CTD" id="29988"/>
<comment type="catalytic activity">
    <reaction evidence="11">
        <text>alpha,alpha-trehalose(in) = alpha,alpha-trehalose(out)</text>
        <dbReference type="Rhea" id="RHEA:17629"/>
        <dbReference type="ChEBI" id="CHEBI:16551"/>
    </reaction>
</comment>
<dbReference type="Reactome" id="R-SSC-189200">
    <property type="pathway name" value="Cellular hexose transport"/>
</dbReference>
<dbReference type="VGNC" id="VGNC:93053">
    <property type="gene designation" value="SLC2A8"/>
</dbReference>
<dbReference type="Reactome" id="R-SSC-8856825">
    <property type="pathway name" value="Cargo recognition for clathrin-mediated endocytosis"/>
</dbReference>
<dbReference type="GO" id="GO:0008286">
    <property type="term" value="P:insulin receptor signaling pathway"/>
    <property type="evidence" value="ECO:0007669"/>
    <property type="project" value="Ensembl"/>
</dbReference>
<keyword evidence="8" id="KW-1133">Transmembrane helix</keyword>
<evidence type="ECO:0000256" key="16">
    <source>
        <dbReference type="RuleBase" id="RU003346"/>
    </source>
</evidence>
<dbReference type="Bgee" id="ENSSSCG00000005610">
    <property type="expression patterns" value="Expressed in oocyte and 32 other cell types or tissues"/>
</dbReference>
<dbReference type="PROSITE" id="PS50850">
    <property type="entry name" value="MFS"/>
    <property type="match status" value="1"/>
</dbReference>
<dbReference type="EMBL" id="DQIR01076134">
    <property type="protein sequence ID" value="HDA31610.1"/>
    <property type="molecule type" value="Transcribed_RNA"/>
</dbReference>
<dbReference type="PANTHER" id="PTHR48021">
    <property type="match status" value="1"/>
</dbReference>
<reference evidence="18" key="2">
    <citation type="journal article" date="2019" name="PeerJ">
        <title>Genes of the pig, Sus scrofa, reconstructed with EvidentialGene.</title>
        <authorList>
            <person name="Gilbert D.G."/>
        </authorList>
    </citation>
    <scope>NUCLEOTIDE SEQUENCE</scope>
</reference>
<proteinExistence type="inferred from homology"/>
<reference evidence="20" key="1">
    <citation type="submission" date="2009-11" db="EMBL/GenBank/DDBJ databases">
        <authorList>
            <consortium name="Porcine genome sequencing project"/>
        </authorList>
    </citation>
    <scope>NUCLEOTIDE SEQUENCE [LARGE SCALE GENOMIC DNA]</scope>
    <source>
        <strain evidence="20">Duroc</strain>
    </source>
</reference>
<evidence type="ECO:0000256" key="13">
    <source>
        <dbReference type="ARBA" id="ARBA00067382"/>
    </source>
</evidence>
<comment type="subcellular location">
    <subcellularLocation>
        <location evidence="4">Cell membrane</location>
        <topology evidence="4">Multi-pass membrane protein</topology>
    </subcellularLocation>
</comment>
<evidence type="ECO:0000256" key="8">
    <source>
        <dbReference type="ARBA" id="ARBA00022989"/>
    </source>
</evidence>
<dbReference type="PANTHER" id="PTHR48021:SF18">
    <property type="entry name" value="SOLUTE CARRIER FAMILY 2, FACILITATED GLUCOSE TRANSPORTER MEMBER 8"/>
    <property type="match status" value="1"/>
</dbReference>
<dbReference type="InterPro" id="IPR020846">
    <property type="entry name" value="MFS_dom"/>
</dbReference>
<evidence type="ECO:0000256" key="4">
    <source>
        <dbReference type="ARBA" id="ARBA00004651"/>
    </source>
</evidence>
<keyword evidence="16" id="KW-0813">Transport</keyword>
<dbReference type="NCBIfam" id="TIGR00879">
    <property type="entry name" value="SP"/>
    <property type="match status" value="1"/>
</dbReference>
<dbReference type="GO" id="GO:1904659">
    <property type="term" value="P:D-glucose transmembrane transport"/>
    <property type="evidence" value="ECO:0000318"/>
    <property type="project" value="GO_Central"/>
</dbReference>
<evidence type="ECO:0000256" key="11">
    <source>
        <dbReference type="ARBA" id="ARBA00052140"/>
    </source>
</evidence>
<dbReference type="GlyGen" id="A0A480HHY7">
    <property type="glycosylation" value="1 site"/>
</dbReference>
<evidence type="ECO:0000256" key="7">
    <source>
        <dbReference type="ARBA" id="ARBA00022692"/>
    </source>
</evidence>
<dbReference type="Reactome" id="R-SSC-8856828">
    <property type="pathway name" value="Clathrin-mediated endocytosis"/>
</dbReference>
<dbReference type="PRINTS" id="PR00171">
    <property type="entry name" value="SUGRTRNSPORT"/>
</dbReference>
<evidence type="ECO:0000256" key="14">
    <source>
        <dbReference type="ARBA" id="ARBA00077395"/>
    </source>
</evidence>
<dbReference type="ExpressionAtlas" id="A0A480HHY7">
    <property type="expression patterns" value="baseline and differential"/>
</dbReference>
<dbReference type="Pfam" id="PF00083">
    <property type="entry name" value="Sugar_tr"/>
    <property type="match status" value="1"/>
</dbReference>
<evidence type="ECO:0000313" key="20">
    <source>
        <dbReference type="Proteomes" id="UP000008227"/>
    </source>
</evidence>
<dbReference type="EMBL" id="DQIR01158984">
    <property type="protein sequence ID" value="HDB14461.1"/>
    <property type="molecule type" value="Transcribed_RNA"/>
</dbReference>
<evidence type="ECO:0000313" key="21">
    <source>
        <dbReference type="VGNC" id="VGNC:93053"/>
    </source>
</evidence>
<keyword evidence="7" id="KW-0812">Transmembrane</keyword>
<comment type="catalytic activity">
    <reaction evidence="1">
        <text>D-fructose(out) = D-fructose(in)</text>
        <dbReference type="Rhea" id="RHEA:60372"/>
        <dbReference type="ChEBI" id="CHEBI:37721"/>
    </reaction>
</comment>
<evidence type="ECO:0000256" key="12">
    <source>
        <dbReference type="ARBA" id="ARBA00059062"/>
    </source>
</evidence>
<dbReference type="InterPro" id="IPR036259">
    <property type="entry name" value="MFS_trans_sf"/>
</dbReference>
<evidence type="ECO:0000256" key="10">
    <source>
        <dbReference type="ARBA" id="ARBA00023180"/>
    </source>
</evidence>
<evidence type="ECO:0000256" key="2">
    <source>
        <dbReference type="ARBA" id="ARBA00000618"/>
    </source>
</evidence>
<dbReference type="EMBL" id="DQIR01068865">
    <property type="protein sequence ID" value="HDA24341.1"/>
    <property type="molecule type" value="Transcribed_RNA"/>
</dbReference>
<dbReference type="EMBL" id="DQIR01158985">
    <property type="protein sequence ID" value="HDB14462.1"/>
    <property type="molecule type" value="Transcribed_RNA"/>
</dbReference>
<keyword evidence="20" id="KW-1185">Reference proteome</keyword>
<accession>A0A480HHY7</accession>
<dbReference type="InterPro" id="IPR005828">
    <property type="entry name" value="MFS_sugar_transport-like"/>
</dbReference>
<gene>
    <name evidence="19 21" type="primary">SLC2A8</name>
</gene>
<dbReference type="OrthoDB" id="6612291at2759"/>
<dbReference type="GO" id="GO:0005536">
    <property type="term" value="F:D-glucose binding"/>
    <property type="evidence" value="ECO:0007669"/>
    <property type="project" value="Ensembl"/>
</dbReference>
<keyword evidence="10" id="KW-0325">Glycoprotein</keyword>
<comment type="catalytic activity">
    <reaction evidence="3">
        <text>L-dehydroascorbate(out) = L-dehydroascorbate(in)</text>
        <dbReference type="Rhea" id="RHEA:60380"/>
        <dbReference type="ChEBI" id="CHEBI:58539"/>
    </reaction>
</comment>
<dbReference type="PROSITE" id="PS00217">
    <property type="entry name" value="SUGAR_TRANSPORT_2"/>
    <property type="match status" value="1"/>
</dbReference>
<dbReference type="InterPro" id="IPR050549">
    <property type="entry name" value="MFS_Trehalose_Transporter"/>
</dbReference>
<evidence type="ECO:0000256" key="1">
    <source>
        <dbReference type="ARBA" id="ARBA00000590"/>
    </source>
</evidence>
<dbReference type="SUPFAM" id="SSF103473">
    <property type="entry name" value="MFS general substrate transporter"/>
    <property type="match status" value="1"/>
</dbReference>
<dbReference type="FunFam" id="1.20.1250.20:FF:000055">
    <property type="entry name" value="Facilitated trehalose transporter Tret1-2 homolog"/>
    <property type="match status" value="1"/>
</dbReference>
<dbReference type="EMBL" id="DQIR01158986">
    <property type="protein sequence ID" value="HDB14463.1"/>
    <property type="molecule type" value="Transcribed_RNA"/>
</dbReference>
<protein>
    <recommendedName>
        <fullName evidence="13">Solute carrier family 2, facilitated glucose transporter member 8</fullName>
    </recommendedName>
    <alternativeName>
        <fullName evidence="14">Glucose transporter type 8</fullName>
    </alternativeName>
    <alternativeName>
        <fullName evidence="15">Glucose transporter type X1</fullName>
    </alternativeName>
</protein>
<evidence type="ECO:0000313" key="18">
    <source>
        <dbReference type="EMBL" id="HDA24341.1"/>
    </source>
</evidence>
<dbReference type="Proteomes" id="UP000008227">
    <property type="component" value="Chromosome 1"/>
</dbReference>
<dbReference type="KEGG" id="ssc:100125551"/>
<dbReference type="STRING" id="9823.ENSSSCP00000064618"/>
<comment type="similarity">
    <text evidence="5">Belongs to the major facilitator superfamily. Sugar transporter (TC 2.A.1.1) family. Glucose transporter subfamily.</text>
</comment>
<dbReference type="GO" id="GO:0016020">
    <property type="term" value="C:membrane"/>
    <property type="evidence" value="ECO:0000318"/>
    <property type="project" value="GO_Central"/>
</dbReference>
<evidence type="ECO:0000256" key="15">
    <source>
        <dbReference type="ARBA" id="ARBA00080242"/>
    </source>
</evidence>
<reference evidence="19" key="4">
    <citation type="submission" date="2025-05" db="UniProtKB">
        <authorList>
            <consortium name="Ensembl"/>
        </authorList>
    </citation>
    <scope>IDENTIFICATION</scope>
</reference>
<dbReference type="EMBL" id="DQIR01158983">
    <property type="protein sequence ID" value="HDB14460.1"/>
    <property type="molecule type" value="Transcribed_RNA"/>
</dbReference>
<keyword evidence="18" id="KW-0762">Sugar transport</keyword>
<evidence type="ECO:0000256" key="5">
    <source>
        <dbReference type="ARBA" id="ARBA00007004"/>
    </source>
</evidence>
<keyword evidence="9" id="KW-0472">Membrane</keyword>
<dbReference type="GeneTree" id="ENSGT00940000158795"/>
<dbReference type="GeneID" id="100125551"/>
<evidence type="ECO:0000259" key="17">
    <source>
        <dbReference type="PROSITE" id="PS50850"/>
    </source>
</evidence>
<reference evidence="19" key="3">
    <citation type="journal article" date="2020" name="Gigascience">
        <title>An improved pig reference genome sequence to enable pig genetics and genomics research.</title>
        <authorList>
            <person name="Warr A."/>
            <person name="Affara N."/>
            <person name="Aken B."/>
            <person name="Beiki H."/>
            <person name="Bickhart D.M."/>
            <person name="Billis K."/>
            <person name="Chow W."/>
            <person name="Eory L."/>
            <person name="Finlayson H.A."/>
            <person name="Flicek P."/>
            <person name="Giron C.G."/>
            <person name="Griffin D.K."/>
            <person name="Hall R."/>
            <person name="Hannum G."/>
            <person name="Hourlier T."/>
            <person name="Howe K."/>
            <person name="Hume D.A."/>
            <person name="Izuogu O."/>
            <person name="Kim K."/>
            <person name="Koren S."/>
            <person name="Liu H."/>
            <person name="Manchanda N."/>
            <person name="Martin F.J."/>
            <person name="Nonneman D.J."/>
            <person name="O'Connor R.E."/>
            <person name="Phillippy A.M."/>
            <person name="Rohrer G.A."/>
            <person name="Rosen B.D."/>
            <person name="Rund L.A."/>
            <person name="Sargent C.A."/>
            <person name="Schook L.B."/>
            <person name="Schroeder S.G."/>
            <person name="Schwartz A.S."/>
            <person name="Skinner B.M."/>
            <person name="Talbot R."/>
            <person name="Tseng E."/>
            <person name="Tuggle C.K."/>
            <person name="Watson M."/>
            <person name="Smith T.P.L."/>
            <person name="Archibald A.L."/>
        </authorList>
    </citation>
    <scope>NUCLEOTIDE SEQUENCE [LARGE SCALE GENOMIC DNA]</scope>
    <source>
        <strain evidence="19">Duroc</strain>
    </source>
</reference>
<dbReference type="GO" id="GO:0005353">
    <property type="term" value="F:fructose transmembrane transporter activity"/>
    <property type="evidence" value="ECO:0007669"/>
    <property type="project" value="Ensembl"/>
</dbReference>
<organism evidence="18">
    <name type="scientific">Sus scrofa</name>
    <name type="common">Pig</name>
    <dbReference type="NCBI Taxonomy" id="9823"/>
    <lineage>
        <taxon>Eukaryota</taxon>
        <taxon>Metazoa</taxon>
        <taxon>Chordata</taxon>
        <taxon>Craniata</taxon>
        <taxon>Vertebrata</taxon>
        <taxon>Euteleostomi</taxon>
        <taxon>Mammalia</taxon>
        <taxon>Eutheria</taxon>
        <taxon>Laurasiatheria</taxon>
        <taxon>Artiodactyla</taxon>
        <taxon>Suina</taxon>
        <taxon>Suidae</taxon>
        <taxon>Sus</taxon>
    </lineage>
</organism>
<dbReference type="InterPro" id="IPR003663">
    <property type="entry name" value="Sugar/inositol_transpt"/>
</dbReference>
<keyword evidence="6" id="KW-1003">Cell membrane</keyword>
<dbReference type="Ensembl" id="ENSSSCT00000079496.1">
    <property type="protein sequence ID" value="ENSSSCP00000064618.1"/>
    <property type="gene ID" value="ENSSSCG00000005610.4"/>
</dbReference>
<sequence length="478" mass="51615">MTPEFPEDSQPLLRPLGESAPRSRRVFLAAFAAALGPLSFGFVLGYSSPAIPSLRRAAPPAPRLDNDATSWFGAIVTLGAAVGGVLGGWLVDRAGRKLSLLLCTVPFVAGFAIITAAQNVWMLLGGRLLTGLACGVASLVAPVYISEIAYPEVRGLLGSCVQLMVVTGILLAYLAGWVLEWRWLAVLGSVPPTFMLLLMGCMPETPRFLLTQHKHQEAMAAMQFLWGSEQRWEEPPVGAEHQGFRLAQLRRPGVYKPFVIGVSLMIFQQLSGINAVMFYAETIFEEAKFKESSLASVIVGVIQVLFTAVAALVMDRAGRRVLLTLSGVVMVFSTSAFGTYFKLTQDGPSNSSHVHLLAPVSVEPTDASVGLAWLAVGSVCLFIAGFALGWGPIPWLLMSEIFPLHVKGVATGVCVLTNWLMAFLVTKEFSSLMEVLRPYGAFWLASAFCIFSVLFTLACVPETKGKTLEQITAHFEGR</sequence>
<dbReference type="GO" id="GO:0055056">
    <property type="term" value="F:D-glucose transmembrane transporter activity"/>
    <property type="evidence" value="ECO:0000318"/>
    <property type="project" value="GO_Central"/>
</dbReference>
<dbReference type="EMBL" id="DQIR01068864">
    <property type="protein sequence ID" value="HDA24340.1"/>
    <property type="molecule type" value="Transcribed_RNA"/>
</dbReference>
<dbReference type="GO" id="GO:0005886">
    <property type="term" value="C:plasma membrane"/>
    <property type="evidence" value="ECO:0007669"/>
    <property type="project" value="UniProtKB-SubCell"/>
</dbReference>
<dbReference type="Gene3D" id="1.20.1250.20">
    <property type="entry name" value="MFS general substrate transporter like domains"/>
    <property type="match status" value="1"/>
</dbReference>
<dbReference type="EMBL" id="DQIR01084106">
    <property type="protein sequence ID" value="HDA39582.1"/>
    <property type="molecule type" value="Transcribed_RNA"/>
</dbReference>
<feature type="domain" description="Major facilitator superfamily (MFS) profile" evidence="17">
    <location>
        <begin position="25"/>
        <end position="464"/>
    </location>
</feature>
<comment type="catalytic activity">
    <reaction evidence="2">
        <text>D-glucose(out) = D-glucose(in)</text>
        <dbReference type="Rhea" id="RHEA:60376"/>
        <dbReference type="ChEBI" id="CHEBI:4167"/>
    </reaction>
</comment>
<evidence type="ECO:0000256" key="9">
    <source>
        <dbReference type="ARBA" id="ARBA00023136"/>
    </source>
</evidence>
<name>A0A480HHY7_PIG</name>
<dbReference type="OMA" id="YWIDYGT"/>
<comment type="function">
    <text evidence="12">Insulin-regulated facilitative hexose transporter that mediates the transport of glucose and fructose. Facilitates hepatic influx of dietary trehalose, which in turn inhibits glucose and fructose influx triggering a starvation signal and hepatic autophagy through activation of AMPK and ULK1. Also able to mediate the transport of dehydroascorbate.</text>
</comment>
<dbReference type="GO" id="GO:0001666">
    <property type="term" value="P:response to hypoxia"/>
    <property type="evidence" value="ECO:0007669"/>
    <property type="project" value="Ensembl"/>
</dbReference>
<dbReference type="RefSeq" id="XP_003480656.1">
    <property type="nucleotide sequence ID" value="XM_003480608.4"/>
</dbReference>